<dbReference type="SUPFAM" id="SSF160387">
    <property type="entry name" value="NosL/MerB-like"/>
    <property type="match status" value="1"/>
</dbReference>
<feature type="chain" id="PRO_5046567558" description="NosL" evidence="2">
    <location>
        <begin position="26"/>
        <end position="220"/>
    </location>
</feature>
<evidence type="ECO:0000256" key="1">
    <source>
        <dbReference type="SAM" id="MobiDB-lite"/>
    </source>
</evidence>
<organism evidence="3 4">
    <name type="scientific">Bacillus kandeliae</name>
    <dbReference type="NCBI Taxonomy" id="3129297"/>
    <lineage>
        <taxon>Bacteria</taxon>
        <taxon>Bacillati</taxon>
        <taxon>Bacillota</taxon>
        <taxon>Bacilli</taxon>
        <taxon>Bacillales</taxon>
        <taxon>Bacillaceae</taxon>
        <taxon>Bacillus</taxon>
    </lineage>
</organism>
<dbReference type="PANTHER" id="PTHR41247">
    <property type="entry name" value="HTH-TYPE TRANSCRIPTIONAL REPRESSOR YCNK"/>
    <property type="match status" value="1"/>
</dbReference>
<evidence type="ECO:0000313" key="3">
    <source>
        <dbReference type="EMBL" id="WXB94729.1"/>
    </source>
</evidence>
<evidence type="ECO:0000313" key="4">
    <source>
        <dbReference type="Proteomes" id="UP001387364"/>
    </source>
</evidence>
<keyword evidence="2" id="KW-0732">Signal</keyword>
<proteinExistence type="predicted"/>
<dbReference type="InterPro" id="IPR008719">
    <property type="entry name" value="N2O_reductase_NosL"/>
</dbReference>
<feature type="compositionally biased region" description="Low complexity" evidence="1">
    <location>
        <begin position="38"/>
        <end position="47"/>
    </location>
</feature>
<dbReference type="RefSeq" id="WP_338754556.1">
    <property type="nucleotide sequence ID" value="NZ_CP147404.1"/>
</dbReference>
<dbReference type="PANTHER" id="PTHR41247:SF1">
    <property type="entry name" value="HTH-TYPE TRANSCRIPTIONAL REPRESSOR YCNK"/>
    <property type="match status" value="1"/>
</dbReference>
<feature type="compositionally biased region" description="Basic and acidic residues" evidence="1">
    <location>
        <begin position="23"/>
        <end position="37"/>
    </location>
</feature>
<gene>
    <name evidence="3" type="ORF">WDJ61_08925</name>
</gene>
<dbReference type="PROSITE" id="PS51257">
    <property type="entry name" value="PROKAR_LIPOPROTEIN"/>
    <property type="match status" value="1"/>
</dbReference>
<feature type="compositionally biased region" description="Basic and acidic residues" evidence="1">
    <location>
        <begin position="48"/>
        <end position="65"/>
    </location>
</feature>
<evidence type="ECO:0008006" key="5">
    <source>
        <dbReference type="Google" id="ProtNLM"/>
    </source>
</evidence>
<feature type="signal peptide" evidence="2">
    <location>
        <begin position="1"/>
        <end position="25"/>
    </location>
</feature>
<reference evidence="3 4" key="1">
    <citation type="submission" date="2024-02" db="EMBL/GenBank/DDBJ databases">
        <title>Seven novel Bacillus-like species.</title>
        <authorList>
            <person name="Liu G."/>
        </authorList>
    </citation>
    <scope>NUCLEOTIDE SEQUENCE [LARGE SCALE GENOMIC DNA]</scope>
    <source>
        <strain evidence="3 4">FJAT-52991</strain>
    </source>
</reference>
<dbReference type="EMBL" id="CP147404">
    <property type="protein sequence ID" value="WXB94729.1"/>
    <property type="molecule type" value="Genomic_DNA"/>
</dbReference>
<accession>A0ABZ2NB24</accession>
<evidence type="ECO:0000256" key="2">
    <source>
        <dbReference type="SAM" id="SignalP"/>
    </source>
</evidence>
<protein>
    <recommendedName>
        <fullName evidence="5">NosL</fullName>
    </recommendedName>
</protein>
<feature type="region of interest" description="Disordered" evidence="1">
    <location>
        <begin position="19"/>
        <end position="67"/>
    </location>
</feature>
<sequence>MKKKLYVLTAAAALSLAACSSNEKAEEPKPATEEKAATEQQAETTPTEEVKEETAHQHEDGEPNEKSTCAFCDMKAYMKSEDMGQFTAKIVTEDGETLFFDDIGCMLNYERDADKPAKEQFVRDFNGLDWVSFDEAKIMKTDVKTPMNYGFAFFKDEESVNTFTTKHQNATPATVEDIDQIAHERYMKKKQKQEQEGDMKHGEGEHGDMKQEEEMKHEAQ</sequence>
<keyword evidence="4" id="KW-1185">Reference proteome</keyword>
<feature type="region of interest" description="Disordered" evidence="1">
    <location>
        <begin position="186"/>
        <end position="220"/>
    </location>
</feature>
<feature type="compositionally biased region" description="Basic and acidic residues" evidence="1">
    <location>
        <begin position="192"/>
        <end position="220"/>
    </location>
</feature>
<dbReference type="Proteomes" id="UP001387364">
    <property type="component" value="Chromosome"/>
</dbReference>
<name>A0ABZ2NB24_9BACI</name>